<name>A0ABV7NXV7_9PSEU</name>
<dbReference type="InterPro" id="IPR038152">
    <property type="entry name" value="Carbam_trans_C_sf"/>
</dbReference>
<dbReference type="Pfam" id="PF16861">
    <property type="entry name" value="Carbam_trans_C"/>
    <property type="match status" value="1"/>
</dbReference>
<accession>A0ABV7NXV7</accession>
<reference evidence="5" key="1">
    <citation type="journal article" date="2019" name="Int. J. Syst. Evol. Microbiol.">
        <title>The Global Catalogue of Microorganisms (GCM) 10K type strain sequencing project: providing services to taxonomists for standard genome sequencing and annotation.</title>
        <authorList>
            <consortium name="The Broad Institute Genomics Platform"/>
            <consortium name="The Broad Institute Genome Sequencing Center for Infectious Disease"/>
            <person name="Wu L."/>
            <person name="Ma J."/>
        </authorList>
    </citation>
    <scope>NUCLEOTIDE SEQUENCE [LARGE SCALE GENOMIC DNA]</scope>
    <source>
        <strain evidence="5">CGMCC 4.7676</strain>
    </source>
</reference>
<dbReference type="PANTHER" id="PTHR34847">
    <property type="entry name" value="NODULATION PROTEIN U"/>
    <property type="match status" value="1"/>
</dbReference>
<proteinExistence type="inferred from homology"/>
<dbReference type="SUPFAM" id="SSF53067">
    <property type="entry name" value="Actin-like ATPase domain"/>
    <property type="match status" value="1"/>
</dbReference>
<feature type="domain" description="Carbamoyltransferase" evidence="2">
    <location>
        <begin position="92"/>
        <end position="304"/>
    </location>
</feature>
<dbReference type="Gene3D" id="3.90.870.20">
    <property type="entry name" value="Carbamoyltransferase, C-terminal domain"/>
    <property type="match status" value="1"/>
</dbReference>
<evidence type="ECO:0000313" key="4">
    <source>
        <dbReference type="EMBL" id="MFC3450497.1"/>
    </source>
</evidence>
<evidence type="ECO:0000313" key="5">
    <source>
        <dbReference type="Proteomes" id="UP001595645"/>
    </source>
</evidence>
<evidence type="ECO:0000259" key="3">
    <source>
        <dbReference type="Pfam" id="PF16861"/>
    </source>
</evidence>
<dbReference type="InterPro" id="IPR051338">
    <property type="entry name" value="NodU/CmcH_Carbamoyltrnsfr"/>
</dbReference>
<dbReference type="Pfam" id="PF02543">
    <property type="entry name" value="Carbam_trans_N"/>
    <property type="match status" value="1"/>
</dbReference>
<keyword evidence="5" id="KW-1185">Reference proteome</keyword>
<sequence length="633" mass="70047">MEEERLNRVKHSNFFPALAIRRCLELGQVDICEVDMVAMNFSERTRDIFPADAGLPSVNLFLDDPSLRGMSVRKYLDILFTREFETTISDRSFFCNHHVAHLWSAWGVSDFPESLLVSFDGAGDALSGMIGHGCGESVTVLRELPVAQSLGNMYSDSIRFLGYRRFDEYKAMGLAPYGDIDRFRPLFSNFFRLLPNGGYHLTDRRERWGLIHDAGLLAGARRAAQPFEQIHRDFAAALQWSLESIVLHVLRYFAEATGLRALCYAGGVAHNCALNGRLLYEGIFDDVLIQPAAHDAGGALGAALCAARRDGVARKVRMSDLFLGGDLPEPATIKTELESWGRGVSVERLDDAPAKAAELLADGEVIGWVQGRAEFGPRALGHRSILADPRPVGNRTRINEMVKMRESYRPFAPSILAERLADVVEVPPTRADFSFMTFALRVCDSAREELGAVTHVDASARIQTVSRDVDPRYWQLVAEFERLTGVPAVLNTSFNSNAEPIVDSIADVMACYLTTGIDAVIVGDFLVRKHSGLDLEDLLAVLRMYVPASRKLVVGGGEDGRQRFAVDSTASRHFVAKRLDISQDLHAVLLKADGTATLGELLKACQVEDEERRAAVVRSAVDLWHRRAIGFRP</sequence>
<evidence type="ECO:0000259" key="2">
    <source>
        <dbReference type="Pfam" id="PF02543"/>
    </source>
</evidence>
<dbReference type="PANTHER" id="PTHR34847:SF1">
    <property type="entry name" value="NODULATION PROTEIN U"/>
    <property type="match status" value="1"/>
</dbReference>
<comment type="caution">
    <text evidence="4">The sequence shown here is derived from an EMBL/GenBank/DDBJ whole genome shotgun (WGS) entry which is preliminary data.</text>
</comment>
<comment type="similarity">
    <text evidence="1">Belongs to the NodU/CmcH family.</text>
</comment>
<gene>
    <name evidence="4" type="ORF">ACFOSH_13745</name>
</gene>
<evidence type="ECO:0000256" key="1">
    <source>
        <dbReference type="ARBA" id="ARBA00006129"/>
    </source>
</evidence>
<protein>
    <submittedName>
        <fullName evidence="4">Carbamoyltransferase</fullName>
    </submittedName>
</protein>
<dbReference type="Gene3D" id="3.30.420.40">
    <property type="match status" value="2"/>
</dbReference>
<dbReference type="InterPro" id="IPR003696">
    <property type="entry name" value="Carbtransf_dom"/>
</dbReference>
<dbReference type="Proteomes" id="UP001595645">
    <property type="component" value="Unassembled WGS sequence"/>
</dbReference>
<feature type="domain" description="Carbamoyltransferase C-terminal" evidence="3">
    <location>
        <begin position="357"/>
        <end position="529"/>
    </location>
</feature>
<organism evidence="4 5">
    <name type="scientific">Amycolatopsis speibonae</name>
    <dbReference type="NCBI Taxonomy" id="1450224"/>
    <lineage>
        <taxon>Bacteria</taxon>
        <taxon>Bacillati</taxon>
        <taxon>Actinomycetota</taxon>
        <taxon>Actinomycetes</taxon>
        <taxon>Pseudonocardiales</taxon>
        <taxon>Pseudonocardiaceae</taxon>
        <taxon>Amycolatopsis</taxon>
    </lineage>
</organism>
<dbReference type="RefSeq" id="WP_378239220.1">
    <property type="nucleotide sequence ID" value="NZ_JBHRWK010000018.1"/>
</dbReference>
<dbReference type="EMBL" id="JBHRWK010000018">
    <property type="protein sequence ID" value="MFC3450497.1"/>
    <property type="molecule type" value="Genomic_DNA"/>
</dbReference>
<dbReference type="InterPro" id="IPR043129">
    <property type="entry name" value="ATPase_NBD"/>
</dbReference>
<dbReference type="InterPro" id="IPR031730">
    <property type="entry name" value="Carbam_trans_C"/>
</dbReference>